<dbReference type="Pfam" id="PF13377">
    <property type="entry name" value="Peripla_BP_3"/>
    <property type="match status" value="1"/>
</dbReference>
<evidence type="ECO:0000313" key="5">
    <source>
        <dbReference type="EMBL" id="QHQ62153.1"/>
    </source>
</evidence>
<keyword evidence="6" id="KW-1185">Reference proteome</keyword>
<keyword evidence="2" id="KW-0238">DNA-binding</keyword>
<dbReference type="RefSeq" id="WP_161838978.1">
    <property type="nucleotide sequence ID" value="NZ_CP048000.1"/>
</dbReference>
<dbReference type="Gene3D" id="1.10.260.40">
    <property type="entry name" value="lambda repressor-like DNA-binding domains"/>
    <property type="match status" value="1"/>
</dbReference>
<dbReference type="SUPFAM" id="SSF53822">
    <property type="entry name" value="Periplasmic binding protein-like I"/>
    <property type="match status" value="1"/>
</dbReference>
<dbReference type="PROSITE" id="PS50932">
    <property type="entry name" value="HTH_LACI_2"/>
    <property type="match status" value="1"/>
</dbReference>
<protein>
    <submittedName>
        <fullName evidence="5">Substrate-binding domain-containing protein</fullName>
    </submittedName>
</protein>
<dbReference type="InterPro" id="IPR000843">
    <property type="entry name" value="HTH_LacI"/>
</dbReference>
<dbReference type="SMART" id="SM00354">
    <property type="entry name" value="HTH_LACI"/>
    <property type="match status" value="1"/>
</dbReference>
<evidence type="ECO:0000313" key="6">
    <source>
        <dbReference type="Proteomes" id="UP000464314"/>
    </source>
</evidence>
<keyword evidence="1" id="KW-0805">Transcription regulation</keyword>
<dbReference type="AlphaFoldDB" id="A0A6P1TNX6"/>
<dbReference type="KEGG" id="anr:Ana3638_16330"/>
<feature type="domain" description="HTH lacI-type" evidence="4">
    <location>
        <begin position="1"/>
        <end position="55"/>
    </location>
</feature>
<dbReference type="GO" id="GO:0003700">
    <property type="term" value="F:DNA-binding transcription factor activity"/>
    <property type="evidence" value="ECO:0007669"/>
    <property type="project" value="TreeGrafter"/>
</dbReference>
<dbReference type="SUPFAM" id="SSF47413">
    <property type="entry name" value="lambda repressor-like DNA-binding domains"/>
    <property type="match status" value="1"/>
</dbReference>
<dbReference type="Pfam" id="PF00356">
    <property type="entry name" value="LacI"/>
    <property type="match status" value="1"/>
</dbReference>
<evidence type="ECO:0000256" key="2">
    <source>
        <dbReference type="ARBA" id="ARBA00023125"/>
    </source>
</evidence>
<gene>
    <name evidence="5" type="ORF">Ana3638_16330</name>
</gene>
<evidence type="ECO:0000256" key="1">
    <source>
        <dbReference type="ARBA" id="ARBA00023015"/>
    </source>
</evidence>
<keyword evidence="3" id="KW-0804">Transcription</keyword>
<sequence>MSISAKELAEILNLSPATVSMVLNNKPGISEKTRKIVLDTAADRGYQSSKKQLQKSINRTIQFVIYKKYGTVVTDTPFFSQVTEGINYQCAGNGYHLQITYFYDNQDKNEQIEELKKSNCDGILLLGTEMTVNDLNLFQSLKVPYVILDSYFDDINCDSVLINNVQGAYLATEYLIAKGHREIGYLRSNTRISNFAEREDGYYKSLRHNNIPTSHPYVVNITPTTEQAYTDLIEYLNGSPAFPTAYFADNDIIAAAAIRAFKEFHIKVPEQISIIGFDDMPICQFTDPTLTTMYVPKQRLGALAVDRLLNRIDETNTDNIKIELAVLLIERNSVKAM</sequence>
<organism evidence="5 6">
    <name type="scientific">Anaerocolumna sedimenticola</name>
    <dbReference type="NCBI Taxonomy" id="2696063"/>
    <lineage>
        <taxon>Bacteria</taxon>
        <taxon>Bacillati</taxon>
        <taxon>Bacillota</taxon>
        <taxon>Clostridia</taxon>
        <taxon>Lachnospirales</taxon>
        <taxon>Lachnospiraceae</taxon>
        <taxon>Anaerocolumna</taxon>
    </lineage>
</organism>
<dbReference type="Proteomes" id="UP000464314">
    <property type="component" value="Chromosome"/>
</dbReference>
<dbReference type="PANTHER" id="PTHR30146:SF109">
    <property type="entry name" value="HTH-TYPE TRANSCRIPTIONAL REGULATOR GALS"/>
    <property type="match status" value="1"/>
</dbReference>
<dbReference type="InterPro" id="IPR028082">
    <property type="entry name" value="Peripla_BP_I"/>
</dbReference>
<proteinExistence type="predicted"/>
<dbReference type="InterPro" id="IPR046335">
    <property type="entry name" value="LacI/GalR-like_sensor"/>
</dbReference>
<evidence type="ECO:0000256" key="3">
    <source>
        <dbReference type="ARBA" id="ARBA00023163"/>
    </source>
</evidence>
<dbReference type="EMBL" id="CP048000">
    <property type="protein sequence ID" value="QHQ62153.1"/>
    <property type="molecule type" value="Genomic_DNA"/>
</dbReference>
<evidence type="ECO:0000259" key="4">
    <source>
        <dbReference type="PROSITE" id="PS50932"/>
    </source>
</evidence>
<name>A0A6P1TNX6_9FIRM</name>
<dbReference type="PANTHER" id="PTHR30146">
    <property type="entry name" value="LACI-RELATED TRANSCRIPTIONAL REPRESSOR"/>
    <property type="match status" value="1"/>
</dbReference>
<dbReference type="GO" id="GO:0000976">
    <property type="term" value="F:transcription cis-regulatory region binding"/>
    <property type="evidence" value="ECO:0007669"/>
    <property type="project" value="TreeGrafter"/>
</dbReference>
<accession>A0A6P1TNX6</accession>
<dbReference type="InterPro" id="IPR010982">
    <property type="entry name" value="Lambda_DNA-bd_dom_sf"/>
</dbReference>
<reference evidence="5 6" key="1">
    <citation type="submission" date="2020-01" db="EMBL/GenBank/DDBJ databases">
        <title>Genome analysis of Anaerocolumna sp. CBA3638.</title>
        <authorList>
            <person name="Kim J."/>
            <person name="Roh S.W."/>
        </authorList>
    </citation>
    <scope>NUCLEOTIDE SEQUENCE [LARGE SCALE GENOMIC DNA]</scope>
    <source>
        <strain evidence="5 6">CBA3638</strain>
    </source>
</reference>
<dbReference type="CDD" id="cd01392">
    <property type="entry name" value="HTH_LacI"/>
    <property type="match status" value="1"/>
</dbReference>
<dbReference type="Gene3D" id="3.40.50.2300">
    <property type="match status" value="2"/>
</dbReference>